<dbReference type="GO" id="GO:0016787">
    <property type="term" value="F:hydrolase activity"/>
    <property type="evidence" value="ECO:0007669"/>
    <property type="project" value="UniProtKB-KW"/>
</dbReference>
<feature type="region of interest" description="Disordered" evidence="1">
    <location>
        <begin position="529"/>
        <end position="562"/>
    </location>
</feature>
<gene>
    <name evidence="4" type="ORF">Anas_09071</name>
</gene>
<feature type="compositionally biased region" description="Low complexity" evidence="1">
    <location>
        <begin position="307"/>
        <end position="323"/>
    </location>
</feature>
<feature type="compositionally biased region" description="Low complexity" evidence="1">
    <location>
        <begin position="275"/>
        <end position="285"/>
    </location>
</feature>
<dbReference type="InterPro" id="IPR000626">
    <property type="entry name" value="Ubiquitin-like_dom"/>
</dbReference>
<feature type="region of interest" description="Disordered" evidence="1">
    <location>
        <begin position="472"/>
        <end position="511"/>
    </location>
</feature>
<feature type="domain" description="Ubiquitin carboxyl-terminal hydrolase 47 C-terminal" evidence="3">
    <location>
        <begin position="656"/>
        <end position="905"/>
    </location>
</feature>
<feature type="region of interest" description="Disordered" evidence="1">
    <location>
        <begin position="421"/>
        <end position="453"/>
    </location>
</feature>
<organism evidence="4 5">
    <name type="scientific">Armadillidium nasatum</name>
    <dbReference type="NCBI Taxonomy" id="96803"/>
    <lineage>
        <taxon>Eukaryota</taxon>
        <taxon>Metazoa</taxon>
        <taxon>Ecdysozoa</taxon>
        <taxon>Arthropoda</taxon>
        <taxon>Crustacea</taxon>
        <taxon>Multicrustacea</taxon>
        <taxon>Malacostraca</taxon>
        <taxon>Eumalacostraca</taxon>
        <taxon>Peracarida</taxon>
        <taxon>Isopoda</taxon>
        <taxon>Oniscidea</taxon>
        <taxon>Crinocheta</taxon>
        <taxon>Armadillidiidae</taxon>
        <taxon>Armadillidium</taxon>
    </lineage>
</organism>
<dbReference type="OrthoDB" id="289038at2759"/>
<sequence>MCKIKLFCPHPKAKLLLEKKFKVHKDTKLKDATKLAYEELKLEDVVPLERCRLVKYEEVHDSIECSFTNQDDEPISEVLGGVRSSYKFDLLMEIRDEDKEFEEYKPGGITVKVHTVNLETEEVEGPHIVRASQTQTVKEFKELLGRSLSLDPNKMRVVKEKYYNDHKPLATDTKLLKDEGFYRSNKVFVEASGIESPNFFVGSQLYSILDRYENTITIHCYLPERSPEVLEDLQIPPYNPKESLIKPESQQESSTTSKPDTSEKSEPKINKSEAETPTTESTSTSLAAEALSVEAVKIQSSDSKPAEIVSSETSVSRESSIKSASSTKKRVAIKNITPPSTKAKNLCETDLFLSNKTVSNTIPNVTFSAEPVPPSVVAKPKKEVKTVVKKKGAKTVALGAKDVAVNAPYSENFIPFVAPSSSNISQSSTISATTTTTTTKSITATETHTSVSSLHLRDASISSVSSTTVNLSDEEEAALPDGEVAVGSSSSTVNSDQSASEDSSLTSDSDRTLVGEQTEGNLFDLVPEYHNVSSPEDDPKVDLFNWSAPSETAPDPAWDDDEDTQSVKRYFRACLTEPDILRVSVDKRITIGQLKNELQKYVGVAEEHFKLYKYYMNSSHEFECTRTNETLYSYGDNNVMKIRLGRALLPDEFKGKVFLLDPSNSDDPAKFLIDFVIRKKESVAKVKAAMVKEVNSKCSMELDPTKMRLRKKSWKNPQTIFLDHQIFDDDIILYANWEFYLQILEGPEEKTDKVDELSVFLKWFHPSTYTADPLTEVILSTPTAEALSVKISEVSSIPVENVEFAKGKGTFPCDMSAYEIPTDLDWSKKTGLLDKRPIYILDDGAVVYFRDSRETLKSLTESEKNELINEENTRLNRDYHSALTVVASPSVSTSSRSREKGLKIYLSQSSGENIFYLFLEKKKTFLLKKKKERISEKYFS</sequence>
<feature type="compositionally biased region" description="Low complexity" evidence="1">
    <location>
        <begin position="495"/>
        <end position="507"/>
    </location>
</feature>
<comment type="caution">
    <text evidence="4">The sequence shown here is derived from an EMBL/GenBank/DDBJ whole genome shotgun (WGS) entry which is preliminary data.</text>
</comment>
<feature type="compositionally biased region" description="Low complexity" evidence="1">
    <location>
        <begin position="421"/>
        <end position="450"/>
    </location>
</feature>
<feature type="region of interest" description="Disordered" evidence="1">
    <location>
        <begin position="302"/>
        <end position="328"/>
    </location>
</feature>
<evidence type="ECO:0000259" key="3">
    <source>
        <dbReference type="Pfam" id="PF19718"/>
    </source>
</evidence>
<evidence type="ECO:0000256" key="1">
    <source>
        <dbReference type="SAM" id="MobiDB-lite"/>
    </source>
</evidence>
<dbReference type="Proteomes" id="UP000326759">
    <property type="component" value="Unassembled WGS sequence"/>
</dbReference>
<feature type="region of interest" description="Disordered" evidence="1">
    <location>
        <begin position="238"/>
        <end position="285"/>
    </location>
</feature>
<reference evidence="4 5" key="1">
    <citation type="journal article" date="2019" name="PLoS Biol.">
        <title>Sex chromosomes control vertical transmission of feminizing Wolbachia symbionts in an isopod.</title>
        <authorList>
            <person name="Becking T."/>
            <person name="Chebbi M.A."/>
            <person name="Giraud I."/>
            <person name="Moumen B."/>
            <person name="Laverre T."/>
            <person name="Caubet Y."/>
            <person name="Peccoud J."/>
            <person name="Gilbert C."/>
            <person name="Cordaux R."/>
        </authorList>
    </citation>
    <scope>NUCLEOTIDE SEQUENCE [LARGE SCALE GENOMIC DNA]</scope>
    <source>
        <strain evidence="4">ANa2</strain>
        <tissue evidence="4">Whole body excluding digestive tract and cuticle</tissue>
    </source>
</reference>
<keyword evidence="4" id="KW-0378">Hydrolase</keyword>
<proteinExistence type="predicted"/>
<name>A0A5N5T9J2_9CRUS</name>
<evidence type="ECO:0000259" key="2">
    <source>
        <dbReference type="Pfam" id="PF14560"/>
    </source>
</evidence>
<dbReference type="InterPro" id="IPR045578">
    <property type="entry name" value="USP47_C"/>
</dbReference>
<accession>A0A5N5T9J2</accession>
<evidence type="ECO:0000313" key="4">
    <source>
        <dbReference type="EMBL" id="KAB7503304.1"/>
    </source>
</evidence>
<protein>
    <submittedName>
        <fullName evidence="4">Ubiquitin carboxyl-terminal hydrolase 47</fullName>
    </submittedName>
</protein>
<dbReference type="EMBL" id="SEYY01005442">
    <property type="protein sequence ID" value="KAB7503304.1"/>
    <property type="molecule type" value="Genomic_DNA"/>
</dbReference>
<feature type="compositionally biased region" description="Polar residues" evidence="1">
    <location>
        <begin position="248"/>
        <end position="259"/>
    </location>
</feature>
<dbReference type="Pfam" id="PF19718">
    <property type="entry name" value="USP47_C"/>
    <property type="match status" value="1"/>
</dbReference>
<keyword evidence="5" id="KW-1185">Reference proteome</keyword>
<dbReference type="AlphaFoldDB" id="A0A5N5T9J2"/>
<dbReference type="Pfam" id="PF14560">
    <property type="entry name" value="Ubiquitin_2"/>
    <property type="match status" value="1"/>
</dbReference>
<feature type="compositionally biased region" description="Basic and acidic residues" evidence="1">
    <location>
        <begin position="260"/>
        <end position="274"/>
    </location>
</feature>
<evidence type="ECO:0000313" key="5">
    <source>
        <dbReference type="Proteomes" id="UP000326759"/>
    </source>
</evidence>
<feature type="domain" description="Ubiquitin-like" evidence="2">
    <location>
        <begin position="585"/>
        <end position="642"/>
    </location>
</feature>